<dbReference type="STRING" id="1073089.A0A1L9RUS9"/>
<dbReference type="EMBL" id="KV878210">
    <property type="protein sequence ID" value="OJJ38676.1"/>
    <property type="molecule type" value="Genomic_DNA"/>
</dbReference>
<evidence type="ECO:0000313" key="2">
    <source>
        <dbReference type="EMBL" id="OJJ38676.1"/>
    </source>
</evidence>
<organism evidence="2 3">
    <name type="scientific">Aspergillus wentii DTO 134E9</name>
    <dbReference type="NCBI Taxonomy" id="1073089"/>
    <lineage>
        <taxon>Eukaryota</taxon>
        <taxon>Fungi</taxon>
        <taxon>Dikarya</taxon>
        <taxon>Ascomycota</taxon>
        <taxon>Pezizomycotina</taxon>
        <taxon>Eurotiomycetes</taxon>
        <taxon>Eurotiomycetidae</taxon>
        <taxon>Eurotiales</taxon>
        <taxon>Aspergillaceae</taxon>
        <taxon>Aspergillus</taxon>
        <taxon>Aspergillus subgen. Cremei</taxon>
    </lineage>
</organism>
<name>A0A1L9RUS9_ASPWE</name>
<dbReference type="VEuPathDB" id="FungiDB:ASPWEDRAFT_24587"/>
<accession>A0A1L9RUS9</accession>
<dbReference type="RefSeq" id="XP_040692352.1">
    <property type="nucleotide sequence ID" value="XM_040832637.1"/>
</dbReference>
<proteinExistence type="predicted"/>
<feature type="compositionally biased region" description="Basic and acidic residues" evidence="1">
    <location>
        <begin position="24"/>
        <end position="37"/>
    </location>
</feature>
<keyword evidence="3" id="KW-1185">Reference proteome</keyword>
<feature type="compositionally biased region" description="Basic and acidic residues" evidence="1">
    <location>
        <begin position="1"/>
        <end position="11"/>
    </location>
</feature>
<sequence>MGGRRLFHDVTSKPIKSRKGVASSKEHKEEKPGRAEDPSTFLSIESNEQKIGAYLGYDDASELRKLAVSWPVLKAYGKYEAISKGLSRRLAFRLIQGNEEMFTKVNADEKWPLAQSTEPKKDSARHLAALLLTLEDDLKIYRSDPKVNGNKTKKYRDSFKASYPDLPLPAKSPKAIPPNLGPLLELGESRLESINRCWSILKYMKYTKQLGSWEARFANGVHQGVSIDASHIPGWMQPQATETPAIEPPPDVAAADRLQPIELKICWKRSSAFPGSEELSEVLEKAEDKGIFIPSGSVIFQNDPRLFYSIFSFKDEVRRMYNCQEIGMDVRNLRLSYHSKSTGEKMEANMLIDPWNQTKDAFINPDHCDFSINVVFESLDDPDSTIYESSDPPPAVRSFLNTKNTDVTLNIEAISARASHAIPTSPEQTGAASLKEYLDGNGAKLPNEIGAPPEPKAFDKREESLRYYSGYDVQSEEGKRGFQRMILAECSRNAQAARLKLDKLPKDLDQEQQIAITAAQATMRKEAIDGEGCLDNVR</sequence>
<evidence type="ECO:0000313" key="3">
    <source>
        <dbReference type="Proteomes" id="UP000184383"/>
    </source>
</evidence>
<dbReference type="OrthoDB" id="3853075at2759"/>
<dbReference type="AlphaFoldDB" id="A0A1L9RUS9"/>
<protein>
    <submittedName>
        <fullName evidence="2">Uncharacterized protein</fullName>
    </submittedName>
</protein>
<dbReference type="Proteomes" id="UP000184383">
    <property type="component" value="Unassembled WGS sequence"/>
</dbReference>
<evidence type="ECO:0000256" key="1">
    <source>
        <dbReference type="SAM" id="MobiDB-lite"/>
    </source>
</evidence>
<dbReference type="GeneID" id="63748485"/>
<gene>
    <name evidence="2" type="ORF">ASPWEDRAFT_24587</name>
</gene>
<reference evidence="3" key="1">
    <citation type="journal article" date="2017" name="Genome Biol.">
        <title>Comparative genomics reveals high biological diversity and specific adaptations in the industrially and medically important fungal genus Aspergillus.</title>
        <authorList>
            <person name="de Vries R.P."/>
            <person name="Riley R."/>
            <person name="Wiebenga A."/>
            <person name="Aguilar-Osorio G."/>
            <person name="Amillis S."/>
            <person name="Uchima C.A."/>
            <person name="Anderluh G."/>
            <person name="Asadollahi M."/>
            <person name="Askin M."/>
            <person name="Barry K."/>
            <person name="Battaglia E."/>
            <person name="Bayram O."/>
            <person name="Benocci T."/>
            <person name="Braus-Stromeyer S.A."/>
            <person name="Caldana C."/>
            <person name="Canovas D."/>
            <person name="Cerqueira G.C."/>
            <person name="Chen F."/>
            <person name="Chen W."/>
            <person name="Choi C."/>
            <person name="Clum A."/>
            <person name="Dos Santos R.A."/>
            <person name="Damasio A.R."/>
            <person name="Diallinas G."/>
            <person name="Emri T."/>
            <person name="Fekete E."/>
            <person name="Flipphi M."/>
            <person name="Freyberg S."/>
            <person name="Gallo A."/>
            <person name="Gournas C."/>
            <person name="Habgood R."/>
            <person name="Hainaut M."/>
            <person name="Harispe M.L."/>
            <person name="Henrissat B."/>
            <person name="Hilden K.S."/>
            <person name="Hope R."/>
            <person name="Hossain A."/>
            <person name="Karabika E."/>
            <person name="Karaffa L."/>
            <person name="Karanyi Z."/>
            <person name="Krasevec N."/>
            <person name="Kuo A."/>
            <person name="Kusch H."/>
            <person name="LaButti K."/>
            <person name="Lagendijk E.L."/>
            <person name="Lapidus A."/>
            <person name="Levasseur A."/>
            <person name="Lindquist E."/>
            <person name="Lipzen A."/>
            <person name="Logrieco A.F."/>
            <person name="MacCabe A."/>
            <person name="Maekelae M.R."/>
            <person name="Malavazi I."/>
            <person name="Melin P."/>
            <person name="Meyer V."/>
            <person name="Mielnichuk N."/>
            <person name="Miskei M."/>
            <person name="Molnar A.P."/>
            <person name="Mule G."/>
            <person name="Ngan C.Y."/>
            <person name="Orejas M."/>
            <person name="Orosz E."/>
            <person name="Ouedraogo J.P."/>
            <person name="Overkamp K.M."/>
            <person name="Park H.-S."/>
            <person name="Perrone G."/>
            <person name="Piumi F."/>
            <person name="Punt P.J."/>
            <person name="Ram A.F."/>
            <person name="Ramon A."/>
            <person name="Rauscher S."/>
            <person name="Record E."/>
            <person name="Riano-Pachon D.M."/>
            <person name="Robert V."/>
            <person name="Roehrig J."/>
            <person name="Ruller R."/>
            <person name="Salamov A."/>
            <person name="Salih N.S."/>
            <person name="Samson R.A."/>
            <person name="Sandor E."/>
            <person name="Sanguinetti M."/>
            <person name="Schuetze T."/>
            <person name="Sepcic K."/>
            <person name="Shelest E."/>
            <person name="Sherlock G."/>
            <person name="Sophianopoulou V."/>
            <person name="Squina F.M."/>
            <person name="Sun H."/>
            <person name="Susca A."/>
            <person name="Todd R.B."/>
            <person name="Tsang A."/>
            <person name="Unkles S.E."/>
            <person name="van de Wiele N."/>
            <person name="van Rossen-Uffink D."/>
            <person name="Oliveira J.V."/>
            <person name="Vesth T.C."/>
            <person name="Visser J."/>
            <person name="Yu J.-H."/>
            <person name="Zhou M."/>
            <person name="Andersen M.R."/>
            <person name="Archer D.B."/>
            <person name="Baker S.E."/>
            <person name="Benoit I."/>
            <person name="Brakhage A.A."/>
            <person name="Braus G.H."/>
            <person name="Fischer R."/>
            <person name="Frisvad J.C."/>
            <person name="Goldman G.H."/>
            <person name="Houbraken J."/>
            <person name="Oakley B."/>
            <person name="Pocsi I."/>
            <person name="Scazzocchio C."/>
            <person name="Seiboth B."/>
            <person name="vanKuyk P.A."/>
            <person name="Wortman J."/>
            <person name="Dyer P.S."/>
            <person name="Grigoriev I.V."/>
        </authorList>
    </citation>
    <scope>NUCLEOTIDE SEQUENCE [LARGE SCALE GENOMIC DNA]</scope>
    <source>
        <strain evidence="3">DTO 134E9</strain>
    </source>
</reference>
<feature type="region of interest" description="Disordered" evidence="1">
    <location>
        <begin position="1"/>
        <end position="40"/>
    </location>
</feature>